<organism evidence="1 2">
    <name type="scientific">Paenibacillus xylanilyticus</name>
    <dbReference type="NCBI Taxonomy" id="248903"/>
    <lineage>
        <taxon>Bacteria</taxon>
        <taxon>Bacillati</taxon>
        <taxon>Bacillota</taxon>
        <taxon>Bacilli</taxon>
        <taxon>Bacillales</taxon>
        <taxon>Paenibacillaceae</taxon>
        <taxon>Paenibacillus</taxon>
    </lineage>
</organism>
<dbReference type="Proteomes" id="UP000526125">
    <property type="component" value="Unassembled WGS sequence"/>
</dbReference>
<evidence type="ECO:0000313" key="2">
    <source>
        <dbReference type="Proteomes" id="UP000526125"/>
    </source>
</evidence>
<dbReference type="InterPro" id="IPR023214">
    <property type="entry name" value="HAD_sf"/>
</dbReference>
<dbReference type="InterPro" id="IPR036412">
    <property type="entry name" value="HAD-like_sf"/>
</dbReference>
<dbReference type="AlphaFoldDB" id="A0A7Y6ESV8"/>
<accession>A0A7Y6ESV8</accession>
<gene>
    <name evidence="1" type="ORF">HP552_08925</name>
</gene>
<proteinExistence type="predicted"/>
<dbReference type="EMBL" id="JABMCB010000169">
    <property type="protein sequence ID" value="NUU75352.1"/>
    <property type="molecule type" value="Genomic_DNA"/>
</dbReference>
<protein>
    <submittedName>
        <fullName evidence="1">Haloacid dehalogenase</fullName>
    </submittedName>
</protein>
<keyword evidence="2" id="KW-1185">Reference proteome</keyword>
<evidence type="ECO:0000313" key="1">
    <source>
        <dbReference type="EMBL" id="NUU75352.1"/>
    </source>
</evidence>
<dbReference type="RefSeq" id="WP_175395179.1">
    <property type="nucleotide sequence ID" value="NZ_JABMCB010000169.1"/>
</dbReference>
<sequence>MDYITDFSYIDDLIDHKGVRNAVIDVDNTITKSNIVQFYLFIKKQELGEKLWPLYFSSFVLRAPYFLVLDAVSRDAFNKLFVLRKFKKYSYAQLEHYSKLFFEKTLKEKFISFTHDLIFHLKEKGVHVELLSTNFDLLVKQYGQYFDVPYRCLNVKPEGNGVTIDFSNLDGFKSREIAKFDPAVTLSIGDSKYDLPALNHVDYPFVVAKKDEKWMGQINKEPRFIKADIIQIGETL</sequence>
<dbReference type="Gene3D" id="3.40.50.1000">
    <property type="entry name" value="HAD superfamily/HAD-like"/>
    <property type="match status" value="1"/>
</dbReference>
<dbReference type="SUPFAM" id="SSF56784">
    <property type="entry name" value="HAD-like"/>
    <property type="match status" value="1"/>
</dbReference>
<name>A0A7Y6ESV8_9BACL</name>
<reference evidence="1 2" key="1">
    <citation type="submission" date="2020-05" db="EMBL/GenBank/DDBJ databases">
        <title>Genome Sequencing of Type Strains.</title>
        <authorList>
            <person name="Lemaire J.F."/>
            <person name="Inderbitzin P."/>
            <person name="Gregorio O.A."/>
            <person name="Collins S.B."/>
            <person name="Wespe N."/>
            <person name="Knight-Connoni V."/>
        </authorList>
    </citation>
    <scope>NUCLEOTIDE SEQUENCE [LARGE SCALE GENOMIC DNA]</scope>
    <source>
        <strain evidence="1 2">LMG 21957</strain>
    </source>
</reference>
<dbReference type="Pfam" id="PF12710">
    <property type="entry name" value="HAD"/>
    <property type="match status" value="1"/>
</dbReference>
<comment type="caution">
    <text evidence="1">The sequence shown here is derived from an EMBL/GenBank/DDBJ whole genome shotgun (WGS) entry which is preliminary data.</text>
</comment>